<dbReference type="EMBL" id="JYFN01000016">
    <property type="protein sequence ID" value="KJE23088.1"/>
    <property type="molecule type" value="Genomic_DNA"/>
</dbReference>
<dbReference type="PATRIC" id="fig|1502723.3.peg.1612"/>
<gene>
    <name evidence="2" type="ORF">FF36_02516</name>
</gene>
<dbReference type="AlphaFoldDB" id="A0A0D8BFL9"/>
<dbReference type="SUPFAM" id="SSF52200">
    <property type="entry name" value="Toll/Interleukin receptor TIR domain"/>
    <property type="match status" value="1"/>
</dbReference>
<accession>A0A0D8BFL9</accession>
<dbReference type="GO" id="GO:0007165">
    <property type="term" value="P:signal transduction"/>
    <property type="evidence" value="ECO:0007669"/>
    <property type="project" value="InterPro"/>
</dbReference>
<name>A0A0D8BFL9_9ACTN</name>
<reference evidence="2 3" key="2">
    <citation type="journal article" date="2016" name="Genome Announc.">
        <title>Permanent Draft Genome Sequences for Two Variants of Frankia sp. Strain CpI1, the First Frankia Strain Isolated from Root Nodules of Comptonia peregrina.</title>
        <authorList>
            <person name="Oshone R."/>
            <person name="Hurst S.G.IV."/>
            <person name="Abebe-Akele F."/>
            <person name="Simpson S."/>
            <person name="Morris K."/>
            <person name="Thomas W.K."/>
            <person name="Tisa L.S."/>
        </authorList>
    </citation>
    <scope>NUCLEOTIDE SEQUENCE [LARGE SCALE GENOMIC DNA]</scope>
    <source>
        <strain evidence="3">CpI1-S</strain>
    </source>
</reference>
<dbReference type="InterPro" id="IPR035897">
    <property type="entry name" value="Toll_tir_struct_dom_sf"/>
</dbReference>
<evidence type="ECO:0000259" key="1">
    <source>
        <dbReference type="PROSITE" id="PS50104"/>
    </source>
</evidence>
<dbReference type="RefSeq" id="WP_082121859.1">
    <property type="nucleotide sequence ID" value="NZ_JYFN01000016.1"/>
</dbReference>
<feature type="domain" description="TIR" evidence="1">
    <location>
        <begin position="1"/>
        <end position="143"/>
    </location>
</feature>
<dbReference type="PROSITE" id="PS50104">
    <property type="entry name" value="TIR"/>
    <property type="match status" value="1"/>
</dbReference>
<comment type="caution">
    <text evidence="2">The sequence shown here is derived from an EMBL/GenBank/DDBJ whole genome shotgun (WGS) entry which is preliminary data.</text>
</comment>
<dbReference type="Gene3D" id="3.40.50.10140">
    <property type="entry name" value="Toll/interleukin-1 receptor homology (TIR) domain"/>
    <property type="match status" value="1"/>
</dbReference>
<dbReference type="OrthoDB" id="3654490at2"/>
<evidence type="ECO:0000313" key="2">
    <source>
        <dbReference type="EMBL" id="KJE23088.1"/>
    </source>
</evidence>
<keyword evidence="3" id="KW-1185">Reference proteome</keyword>
<reference evidence="3" key="1">
    <citation type="submission" date="2015-02" db="EMBL/GenBank/DDBJ databases">
        <title>Draft Genome of Frankia sp. CpI1-S.</title>
        <authorList>
            <person name="Oshone R.T."/>
            <person name="Ngom M."/>
            <person name="Ghodhbane-Gtari F."/>
            <person name="Gtari M."/>
            <person name="Morris K."/>
            <person name="Thomas K."/>
            <person name="Sen A."/>
            <person name="Tisa L.S."/>
        </authorList>
    </citation>
    <scope>NUCLEOTIDE SEQUENCE [LARGE SCALE GENOMIC DNA]</scope>
    <source>
        <strain evidence="3">CpI1-S</strain>
    </source>
</reference>
<evidence type="ECO:0000313" key="3">
    <source>
        <dbReference type="Proteomes" id="UP000032545"/>
    </source>
</evidence>
<dbReference type="Pfam" id="PF13676">
    <property type="entry name" value="TIR_2"/>
    <property type="match status" value="1"/>
</dbReference>
<proteinExistence type="predicted"/>
<dbReference type="Proteomes" id="UP000032545">
    <property type="component" value="Unassembled WGS sequence"/>
</dbReference>
<protein>
    <submittedName>
        <fullName evidence="2">TIR domain</fullName>
    </submittedName>
</protein>
<sequence>MPEVFINYRTGDGDKTAITIERELSHRFGSELIFRASKSIPLGTQFDEELIANARRCAVLIAVVGPSWAASPALHDPKDWVRQEIMEAHRNNNKVIALLDGRKTDRLRRSDLPRDLHWFATSQSCRLDEHNIGRDLNTLGDKLCELSSTLREADRSHPDSATPQLTRNSVGEAYGTVLLGNTVDGDAGTIVKGTSGPTNTGKGNLYNHSKHFSGNGVNYTAGEHLGDVNQRFDTSREVSNDE</sequence>
<organism evidence="2 3">
    <name type="scientific">Frankia torreyi</name>
    <dbReference type="NCBI Taxonomy" id="1856"/>
    <lineage>
        <taxon>Bacteria</taxon>
        <taxon>Bacillati</taxon>
        <taxon>Actinomycetota</taxon>
        <taxon>Actinomycetes</taxon>
        <taxon>Frankiales</taxon>
        <taxon>Frankiaceae</taxon>
        <taxon>Frankia</taxon>
    </lineage>
</organism>
<dbReference type="InterPro" id="IPR000157">
    <property type="entry name" value="TIR_dom"/>
</dbReference>